<accession>A0A939C1J6</accession>
<evidence type="ECO:0000259" key="1">
    <source>
        <dbReference type="PROSITE" id="PS51186"/>
    </source>
</evidence>
<gene>
    <name evidence="2" type="ORF">JL107_01200</name>
</gene>
<evidence type="ECO:0000313" key="3">
    <source>
        <dbReference type="Proteomes" id="UP000663801"/>
    </source>
</evidence>
<dbReference type="PROSITE" id="PS51186">
    <property type="entry name" value="GNAT"/>
    <property type="match status" value="1"/>
</dbReference>
<proteinExistence type="predicted"/>
<evidence type="ECO:0000313" key="2">
    <source>
        <dbReference type="EMBL" id="MBM9475051.1"/>
    </source>
</evidence>
<dbReference type="AlphaFoldDB" id="A0A939C1J6"/>
<dbReference type="InterPro" id="IPR000182">
    <property type="entry name" value="GNAT_dom"/>
</dbReference>
<reference evidence="2" key="1">
    <citation type="submission" date="2021-01" db="EMBL/GenBank/DDBJ databases">
        <title>KCTC 19127 draft genome.</title>
        <authorList>
            <person name="An D."/>
        </authorList>
    </citation>
    <scope>NUCLEOTIDE SEQUENCE</scope>
    <source>
        <strain evidence="2">KCTC 19127</strain>
    </source>
</reference>
<keyword evidence="3" id="KW-1185">Reference proteome</keyword>
<comment type="caution">
    <text evidence="2">The sequence shown here is derived from an EMBL/GenBank/DDBJ whole genome shotgun (WGS) entry which is preliminary data.</text>
</comment>
<protein>
    <submittedName>
        <fullName evidence="2">GNAT family N-acetyltransferase</fullName>
    </submittedName>
</protein>
<dbReference type="RefSeq" id="WP_205255204.1">
    <property type="nucleotide sequence ID" value="NZ_BAAAPV010000001.1"/>
</dbReference>
<dbReference type="Gene3D" id="3.40.630.30">
    <property type="match status" value="1"/>
</dbReference>
<dbReference type="Pfam" id="PF00583">
    <property type="entry name" value="Acetyltransf_1"/>
    <property type="match status" value="1"/>
</dbReference>
<sequence length="173" mass="18152">MALATVRAAGRADAVALSDLQIEIWRTAFADLLPAALLSGLAADPSPHRQAWRDKIDAGDVVLLALEGATPVGLATGRTDPADPDTGEIEVLGVLPRWGRRGHGGRLLAETGRLLAGRGAVRGRWWIPARDVVSATFLAAAGWTADGTTRALDADGRPLVEVRYGGGLAFTVW</sequence>
<dbReference type="InterPro" id="IPR016181">
    <property type="entry name" value="Acyl_CoA_acyltransferase"/>
</dbReference>
<organism evidence="2 3">
    <name type="scientific">Nakamurella flavida</name>
    <dbReference type="NCBI Taxonomy" id="363630"/>
    <lineage>
        <taxon>Bacteria</taxon>
        <taxon>Bacillati</taxon>
        <taxon>Actinomycetota</taxon>
        <taxon>Actinomycetes</taxon>
        <taxon>Nakamurellales</taxon>
        <taxon>Nakamurellaceae</taxon>
        <taxon>Nakamurella</taxon>
    </lineage>
</organism>
<dbReference type="EMBL" id="JAERWL010000002">
    <property type="protein sequence ID" value="MBM9475051.1"/>
    <property type="molecule type" value="Genomic_DNA"/>
</dbReference>
<name>A0A939C1J6_9ACTN</name>
<dbReference type="SUPFAM" id="SSF55729">
    <property type="entry name" value="Acyl-CoA N-acyltransferases (Nat)"/>
    <property type="match status" value="1"/>
</dbReference>
<dbReference type="Proteomes" id="UP000663801">
    <property type="component" value="Unassembled WGS sequence"/>
</dbReference>
<dbReference type="GO" id="GO:0016747">
    <property type="term" value="F:acyltransferase activity, transferring groups other than amino-acyl groups"/>
    <property type="evidence" value="ECO:0007669"/>
    <property type="project" value="InterPro"/>
</dbReference>
<feature type="domain" description="N-acetyltransferase" evidence="1">
    <location>
        <begin position="23"/>
        <end position="166"/>
    </location>
</feature>